<dbReference type="InterPro" id="IPR032466">
    <property type="entry name" value="Metal_Hydrolase"/>
</dbReference>
<evidence type="ECO:0000256" key="6">
    <source>
        <dbReference type="ARBA" id="ARBA00022801"/>
    </source>
</evidence>
<dbReference type="GO" id="GO:0004157">
    <property type="term" value="F:dihydropyrimidinase activity"/>
    <property type="evidence" value="ECO:0007669"/>
    <property type="project" value="UniProtKB-EC"/>
</dbReference>
<dbReference type="InterPro" id="IPR006680">
    <property type="entry name" value="Amidohydro-rel"/>
</dbReference>
<evidence type="ECO:0000256" key="9">
    <source>
        <dbReference type="ARBA" id="ARBA00036696"/>
    </source>
</evidence>
<evidence type="ECO:0000256" key="15">
    <source>
        <dbReference type="SAM" id="MobiDB-lite"/>
    </source>
</evidence>
<feature type="domain" description="Glutaredoxin" evidence="16">
    <location>
        <begin position="527"/>
        <end position="589"/>
    </location>
</feature>
<dbReference type="GO" id="GO:0005829">
    <property type="term" value="C:cytosol"/>
    <property type="evidence" value="ECO:0007669"/>
    <property type="project" value="TreeGrafter"/>
</dbReference>
<dbReference type="AlphaFoldDB" id="A0A336L3J0"/>
<dbReference type="Pfam" id="PF00462">
    <property type="entry name" value="Glutaredoxin"/>
    <property type="match status" value="1"/>
</dbReference>
<dbReference type="InterPro" id="IPR002109">
    <property type="entry name" value="Glutaredoxin"/>
</dbReference>
<dbReference type="InterPro" id="IPR011899">
    <property type="entry name" value="Glutaredoxin_euk/vir"/>
</dbReference>
<evidence type="ECO:0000256" key="11">
    <source>
        <dbReference type="ARBA" id="ARBA00038558"/>
    </source>
</evidence>
<evidence type="ECO:0000256" key="14">
    <source>
        <dbReference type="PIRSR" id="PIRSR611778-50"/>
    </source>
</evidence>
<dbReference type="Gene3D" id="3.20.20.140">
    <property type="entry name" value="Metal-dependent hydrolases"/>
    <property type="match status" value="2"/>
</dbReference>
<dbReference type="VEuPathDB" id="VectorBase:CSON015205"/>
<organism evidence="18">
    <name type="scientific">Culicoides sonorensis</name>
    <name type="common">Biting midge</name>
    <dbReference type="NCBI Taxonomy" id="179676"/>
    <lineage>
        <taxon>Eukaryota</taxon>
        <taxon>Metazoa</taxon>
        <taxon>Ecdysozoa</taxon>
        <taxon>Arthropoda</taxon>
        <taxon>Hexapoda</taxon>
        <taxon>Insecta</taxon>
        <taxon>Pterygota</taxon>
        <taxon>Neoptera</taxon>
        <taxon>Endopterygota</taxon>
        <taxon>Diptera</taxon>
        <taxon>Nematocera</taxon>
        <taxon>Chironomoidea</taxon>
        <taxon>Ceratopogonidae</taxon>
        <taxon>Ceratopogoninae</taxon>
        <taxon>Culicoides</taxon>
        <taxon>Monoculicoides</taxon>
    </lineage>
</organism>
<dbReference type="PROSITE" id="PS51354">
    <property type="entry name" value="GLUTAREDOXIN_2"/>
    <property type="match status" value="1"/>
</dbReference>
<dbReference type="EMBL" id="UFQS01000940">
    <property type="protein sequence ID" value="SSX07884.1"/>
    <property type="molecule type" value="Genomic_DNA"/>
</dbReference>
<gene>
    <name evidence="18" type="primary">CSON015205</name>
</gene>
<dbReference type="FunFam" id="3.20.20.140:FF:000217">
    <property type="entry name" value="Dihydropyrimidinase-related protein 1"/>
    <property type="match status" value="1"/>
</dbReference>
<dbReference type="SUPFAM" id="SSF52833">
    <property type="entry name" value="Thioredoxin-like"/>
    <property type="match status" value="1"/>
</dbReference>
<evidence type="ECO:0000256" key="2">
    <source>
        <dbReference type="ARBA" id="ARBA00007787"/>
    </source>
</evidence>
<comment type="similarity">
    <text evidence="2">Belongs to the glutaredoxin family.</text>
</comment>
<protein>
    <recommendedName>
        <fullName evidence="13">Glutaredoxin-2, mitochondrial</fullName>
        <ecNumber evidence="12">3.5.2.2</ecNumber>
    </recommendedName>
</protein>
<evidence type="ECO:0000256" key="7">
    <source>
        <dbReference type="ARBA" id="ARBA00023206"/>
    </source>
</evidence>
<keyword evidence="7" id="KW-0318">Glutathionylation</keyword>
<dbReference type="EMBL" id="UFQT01000940">
    <property type="protein sequence ID" value="SSX28118.1"/>
    <property type="molecule type" value="Genomic_DNA"/>
</dbReference>
<dbReference type="InterPro" id="IPR011059">
    <property type="entry name" value="Metal-dep_hydrolase_composite"/>
</dbReference>
<keyword evidence="4" id="KW-0597">Phosphoprotein</keyword>
<dbReference type="Pfam" id="PF01979">
    <property type="entry name" value="Amidohydro_1"/>
    <property type="match status" value="2"/>
</dbReference>
<evidence type="ECO:0000313" key="19">
    <source>
        <dbReference type="EMBL" id="SSX28118.1"/>
    </source>
</evidence>
<evidence type="ECO:0000256" key="3">
    <source>
        <dbReference type="ARBA" id="ARBA00008829"/>
    </source>
</evidence>
<dbReference type="PRINTS" id="PR00160">
    <property type="entry name" value="GLUTAREDOXIN"/>
</dbReference>
<dbReference type="SUPFAM" id="SSF51556">
    <property type="entry name" value="Metallo-dependent hydrolases"/>
    <property type="match status" value="1"/>
</dbReference>
<evidence type="ECO:0000256" key="12">
    <source>
        <dbReference type="ARBA" id="ARBA00039113"/>
    </source>
</evidence>
<comment type="subunit">
    <text evidence="11">Monomer; active form. Homodimer; inactive form. The homodimer is probably linked by 1 2Fe-2S cluster.</text>
</comment>
<proteinExistence type="inferred from homology"/>
<dbReference type="InterPro" id="IPR014025">
    <property type="entry name" value="Glutaredoxin_subgr"/>
</dbReference>
<keyword evidence="6" id="KW-0378">Hydrolase</keyword>
<evidence type="ECO:0000256" key="4">
    <source>
        <dbReference type="ARBA" id="ARBA00022553"/>
    </source>
</evidence>
<keyword evidence="8" id="KW-0676">Redox-active center</keyword>
<reference evidence="19" key="2">
    <citation type="submission" date="2018-07" db="EMBL/GenBank/DDBJ databases">
        <authorList>
            <person name="Quirk P.G."/>
            <person name="Krulwich T.A."/>
        </authorList>
    </citation>
    <scope>NUCLEOTIDE SEQUENCE</scope>
</reference>
<feature type="domain" description="Amidohydrolase-related" evidence="17">
    <location>
        <begin position="279"/>
        <end position="365"/>
    </location>
</feature>
<dbReference type="InterPro" id="IPR036249">
    <property type="entry name" value="Thioredoxin-like_sf"/>
</dbReference>
<dbReference type="InterPro" id="IPR050378">
    <property type="entry name" value="Metallo-dep_Hydrolases_sf"/>
</dbReference>
<comment type="catalytic activity">
    <reaction evidence="9">
        <text>5,6-dihydrouracil + H2O = 3-(carbamoylamino)propanoate + H(+)</text>
        <dbReference type="Rhea" id="RHEA:16121"/>
        <dbReference type="ChEBI" id="CHEBI:11892"/>
        <dbReference type="ChEBI" id="CHEBI:15377"/>
        <dbReference type="ChEBI" id="CHEBI:15378"/>
        <dbReference type="ChEBI" id="CHEBI:15901"/>
        <dbReference type="EC" id="3.5.2.2"/>
    </reaction>
</comment>
<comment type="PTM">
    <text evidence="14">Carbamylation allows a single lysine to coordinate two divalent metal cations.</text>
</comment>
<dbReference type="PANTHER" id="PTHR11647">
    <property type="entry name" value="HYDRANTOINASE/DIHYDROPYRIMIDINASE FAMILY MEMBER"/>
    <property type="match status" value="1"/>
</dbReference>
<reference evidence="18" key="1">
    <citation type="submission" date="2018-04" db="EMBL/GenBank/DDBJ databases">
        <authorList>
            <person name="Go L.Y."/>
            <person name="Mitchell J.A."/>
        </authorList>
    </citation>
    <scope>NUCLEOTIDE SEQUENCE</scope>
    <source>
        <tissue evidence="18">Whole organism</tissue>
    </source>
</reference>
<dbReference type="CDD" id="cd03419">
    <property type="entry name" value="GRX_GRXh_1_2_like"/>
    <property type="match status" value="1"/>
</dbReference>
<dbReference type="Gene3D" id="3.40.30.10">
    <property type="entry name" value="Glutaredoxin"/>
    <property type="match status" value="1"/>
</dbReference>
<feature type="region of interest" description="Disordered" evidence="15">
    <location>
        <begin position="431"/>
        <end position="455"/>
    </location>
</feature>
<dbReference type="SUPFAM" id="SSF51338">
    <property type="entry name" value="Composite domain of metallo-dependent hydrolases"/>
    <property type="match status" value="2"/>
</dbReference>
<dbReference type="EC" id="3.5.2.2" evidence="12"/>
<comment type="function">
    <text evidence="10">Glutathione-dependent oxidoreductase that facilitates the maintenance of mitochondrial redox homeostasis upon induction of apoptosis by oxidative stress. Involved in response to hydrogen peroxide and regulation of apoptosis caused by oxidative stress. Acts as a very efficient catalyst of monothiol reactions because of its high affinity for protein glutathione-mixed disulfides. Can receive electrons not only from glutathione (GSH), but also from thioredoxin reductase supporting both monothiol and dithiol reactions. Efficiently catalyzes both glutathionylation and deglutathionylation of mitochondrial complex I, which in turn regulates the superoxide production by the complex. Overexpression decreases the susceptibility to apoptosis and prevents loss of cardiolipin and cytochrome c release.</text>
</comment>
<sequence length="609" mass="66636">MSEQPTKAPVKKVPIHLQSAQNRVYIKKGKIVNHDSIQNGDVYIEDGKVRYVGNGQDFVVPGGVKVIDAAGKYVLPGGIDPHTHLDFNFGGTTTADDFYQGTKAAIAGGTTTILDFVIPQKGQSLLEAYDEWRVKADGKVCCDYGFHVAITWWSKSVSDEMGILCKERGVNSFKVFMAYKGLFMLNDSELFEVFERCKELGAIAQVHAENGDIIAKNVKKLLDQGITGPEGHELSRTEEVEAEAVNRACVIAHQELGKNDFSKIPNGVNGVEDRMSVVWEKGVVSGLLDPQRFVAVTSTNAAKIFGIYPQKGRIAVGSDADIVIWNGQATRVISAKTHHQACDFNIFEGLQCHGVPEYVIVRGKISLEDGNLRVAEGQGQFIPTPLKPAFVYETNGVKNNHDVDDHNGLENLKLEEELTEAEDLHPRFVEPPQSVSGASQASCHTARGMVPGSRNLQQSSFSISEELDKDGPRACIRVRAPPGGRSSQLCSCTQSKVMGIGSSSRVSVNMNGPVAEFVKQTIASDKIVIFSKSYCPYCTTAKKQFEKLNKAFTCIELENRDDCNEIQDVLGQMTGARSVPRVFIDGKFIGGGDDVKRLYNNGELQRLVE</sequence>
<accession>A0A336L3J0</accession>
<evidence type="ECO:0000256" key="10">
    <source>
        <dbReference type="ARBA" id="ARBA00037470"/>
    </source>
</evidence>
<evidence type="ECO:0000259" key="16">
    <source>
        <dbReference type="Pfam" id="PF00462"/>
    </source>
</evidence>
<dbReference type="PANTHER" id="PTHR11647:SF1">
    <property type="entry name" value="COLLAPSIN RESPONSE MEDIATOR PROTEIN"/>
    <property type="match status" value="1"/>
</dbReference>
<keyword evidence="5" id="KW-0479">Metal-binding</keyword>
<comment type="cofactor">
    <cofactor evidence="1">
        <name>Zn(2+)</name>
        <dbReference type="ChEBI" id="CHEBI:29105"/>
    </cofactor>
</comment>
<evidence type="ECO:0000256" key="5">
    <source>
        <dbReference type="ARBA" id="ARBA00022723"/>
    </source>
</evidence>
<dbReference type="FunFam" id="3.20.20.140:FF:000174">
    <property type="entry name" value="Dihydropyrimidinase-related protein 2"/>
    <property type="match status" value="1"/>
</dbReference>
<feature type="compositionally biased region" description="Polar residues" evidence="15">
    <location>
        <begin position="433"/>
        <end position="443"/>
    </location>
</feature>
<dbReference type="GO" id="GO:0046872">
    <property type="term" value="F:metal ion binding"/>
    <property type="evidence" value="ECO:0007669"/>
    <property type="project" value="UniProtKB-KW"/>
</dbReference>
<comment type="similarity">
    <text evidence="3">Belongs to the metallo-dependent hydrolases superfamily. Hydantoinase/dihydropyrimidinase family.</text>
</comment>
<evidence type="ECO:0000256" key="8">
    <source>
        <dbReference type="ARBA" id="ARBA00023284"/>
    </source>
</evidence>
<dbReference type="CDD" id="cd01314">
    <property type="entry name" value="D-HYD"/>
    <property type="match status" value="1"/>
</dbReference>
<dbReference type="InterPro" id="IPR011778">
    <property type="entry name" value="Hydantoinase/dihydroPyrase"/>
</dbReference>
<evidence type="ECO:0000313" key="18">
    <source>
        <dbReference type="EMBL" id="SSX07884.1"/>
    </source>
</evidence>
<dbReference type="FunFam" id="3.40.30.10:FF:000026">
    <property type="entry name" value="Glutaredoxin 2"/>
    <property type="match status" value="1"/>
</dbReference>
<evidence type="ECO:0000259" key="17">
    <source>
        <dbReference type="Pfam" id="PF01979"/>
    </source>
</evidence>
<feature type="domain" description="Amidohydrolase-related" evidence="17">
    <location>
        <begin position="73"/>
        <end position="226"/>
    </location>
</feature>
<dbReference type="NCBIfam" id="TIGR02180">
    <property type="entry name" value="GRX_euk"/>
    <property type="match status" value="1"/>
</dbReference>
<dbReference type="GO" id="GO:0006208">
    <property type="term" value="P:pyrimidine nucleobase catabolic process"/>
    <property type="evidence" value="ECO:0007669"/>
    <property type="project" value="TreeGrafter"/>
</dbReference>
<feature type="modified residue" description="N6-carboxylysine" evidence="14">
    <location>
        <position position="174"/>
    </location>
</feature>
<evidence type="ECO:0000256" key="13">
    <source>
        <dbReference type="ARBA" id="ARBA00039819"/>
    </source>
</evidence>
<name>A0A336L3J0_CULSO</name>
<evidence type="ECO:0000256" key="1">
    <source>
        <dbReference type="ARBA" id="ARBA00001947"/>
    </source>
</evidence>